<name>A0A2K3QCF8_9HYPO</name>
<dbReference type="EMBL" id="NRSZ01000791">
    <property type="protein sequence ID" value="PNY25203.1"/>
    <property type="molecule type" value="Genomic_DNA"/>
</dbReference>
<dbReference type="InterPro" id="IPR052523">
    <property type="entry name" value="Trichothecene_AcTrans"/>
</dbReference>
<dbReference type="PANTHER" id="PTHR42791:SF1">
    <property type="entry name" value="N-ACETYLTRANSFERASE DOMAIN-CONTAINING PROTEIN"/>
    <property type="match status" value="1"/>
</dbReference>
<dbReference type="Pfam" id="PF00583">
    <property type="entry name" value="Acetyltransf_1"/>
    <property type="match status" value="1"/>
</dbReference>
<proteinExistence type="predicted"/>
<evidence type="ECO:0000313" key="4">
    <source>
        <dbReference type="Proteomes" id="UP000236621"/>
    </source>
</evidence>
<keyword evidence="3" id="KW-0808">Transferase</keyword>
<dbReference type="AlphaFoldDB" id="A0A2K3QCF8"/>
<feature type="region of interest" description="Disordered" evidence="1">
    <location>
        <begin position="97"/>
        <end position="140"/>
    </location>
</feature>
<comment type="caution">
    <text evidence="3">The sequence shown here is derived from an EMBL/GenBank/DDBJ whole genome shotgun (WGS) entry which is preliminary data.</text>
</comment>
<dbReference type="SUPFAM" id="SSF55729">
    <property type="entry name" value="Acyl-CoA N-acyltransferases (Nat)"/>
    <property type="match status" value="1"/>
</dbReference>
<dbReference type="Gene3D" id="3.40.630.30">
    <property type="match status" value="1"/>
</dbReference>
<dbReference type="Proteomes" id="UP000236621">
    <property type="component" value="Unassembled WGS sequence"/>
</dbReference>
<dbReference type="InterPro" id="IPR016181">
    <property type="entry name" value="Acyl_CoA_acyltransferase"/>
</dbReference>
<dbReference type="InterPro" id="IPR000182">
    <property type="entry name" value="GNAT_dom"/>
</dbReference>
<dbReference type="OrthoDB" id="410198at2759"/>
<sequence length="257" mass="28600">MSKSSFDIQALTLGDVPAAARLSADAFETDRQTEMKGSGKEPYDLNKHWLESLPSLLRNPRIVILKVVDEASGDEASGDVMGYCIWGFRGFQPEEMPVVEGRSHPPADASPAKPKDKQESSADPEPKPEPEPETDPIKRLEARTSADMQAWMAEAMPEGTRCIFVVGLSVSPKYQGRGVGSALLRWGTRFCDDNGVFAWVQSSEPAWRMYGKSGFQVIRALDMDLDEYAPMPPPNEGPGAKWGHYVFRYMKYLPKKR</sequence>
<evidence type="ECO:0000259" key="2">
    <source>
        <dbReference type="PROSITE" id="PS51186"/>
    </source>
</evidence>
<dbReference type="PROSITE" id="PS51186">
    <property type="entry name" value="GNAT"/>
    <property type="match status" value="1"/>
</dbReference>
<protein>
    <submittedName>
        <fullName evidence="3">GCN5-related N-acetyltransferase (GNAT) domain protein</fullName>
    </submittedName>
</protein>
<feature type="domain" description="N-acetyltransferase" evidence="2">
    <location>
        <begin position="99"/>
        <end position="236"/>
    </location>
</feature>
<feature type="compositionally biased region" description="Basic and acidic residues" evidence="1">
    <location>
        <begin position="113"/>
        <end position="140"/>
    </location>
</feature>
<gene>
    <name evidence="3" type="ORF">TCAP_04852</name>
</gene>
<dbReference type="PANTHER" id="PTHR42791">
    <property type="entry name" value="GNAT FAMILY ACETYLTRANSFERASE"/>
    <property type="match status" value="1"/>
</dbReference>
<dbReference type="GO" id="GO:0016747">
    <property type="term" value="F:acyltransferase activity, transferring groups other than amino-acyl groups"/>
    <property type="evidence" value="ECO:0007669"/>
    <property type="project" value="InterPro"/>
</dbReference>
<evidence type="ECO:0000256" key="1">
    <source>
        <dbReference type="SAM" id="MobiDB-lite"/>
    </source>
</evidence>
<dbReference type="STRING" id="45235.A0A2K3QCF8"/>
<keyword evidence="4" id="KW-1185">Reference proteome</keyword>
<organism evidence="3 4">
    <name type="scientific">Tolypocladium capitatum</name>
    <dbReference type="NCBI Taxonomy" id="45235"/>
    <lineage>
        <taxon>Eukaryota</taxon>
        <taxon>Fungi</taxon>
        <taxon>Dikarya</taxon>
        <taxon>Ascomycota</taxon>
        <taxon>Pezizomycotina</taxon>
        <taxon>Sordariomycetes</taxon>
        <taxon>Hypocreomycetidae</taxon>
        <taxon>Hypocreales</taxon>
        <taxon>Ophiocordycipitaceae</taxon>
        <taxon>Tolypocladium</taxon>
    </lineage>
</organism>
<reference evidence="3 4" key="1">
    <citation type="submission" date="2017-08" db="EMBL/GenBank/DDBJ databases">
        <title>Harnessing the power of phylogenomics to disentangle the directionality and signatures of interkingdom host jumping in the parasitic fungal genus Tolypocladium.</title>
        <authorList>
            <person name="Quandt C.A."/>
            <person name="Patterson W."/>
            <person name="Spatafora J.W."/>
        </authorList>
    </citation>
    <scope>NUCLEOTIDE SEQUENCE [LARGE SCALE GENOMIC DNA]</scope>
    <source>
        <strain evidence="3 4">CBS 113982</strain>
    </source>
</reference>
<evidence type="ECO:0000313" key="3">
    <source>
        <dbReference type="EMBL" id="PNY25203.1"/>
    </source>
</evidence>
<dbReference type="CDD" id="cd04301">
    <property type="entry name" value="NAT_SF"/>
    <property type="match status" value="1"/>
</dbReference>
<accession>A0A2K3QCF8</accession>